<dbReference type="OrthoDB" id="9797519at2"/>
<name>A0A366IFG7_9FIRM</name>
<proteinExistence type="predicted"/>
<sequence>MLNSKQRNFLRSLAHHEPDIIHIGKEGITPNIVVQTKDALKARELVKGKVQQNSLEEVKEVAESLATSTSAEIVCVIGNKFVLYKHNHTKPIIELPKSKGK</sequence>
<dbReference type="AlphaFoldDB" id="A0A366IFG7"/>
<protein>
    <submittedName>
        <fullName evidence="4">RNA-binding protein</fullName>
    </submittedName>
</protein>
<dbReference type="PROSITE" id="PS51295">
    <property type="entry name" value="CRM"/>
    <property type="match status" value="1"/>
</dbReference>
<reference evidence="4 5" key="1">
    <citation type="submission" date="2018-06" db="EMBL/GenBank/DDBJ databases">
        <title>Genomic Encyclopedia of Type Strains, Phase IV (KMG-IV): sequencing the most valuable type-strain genomes for metagenomic binning, comparative biology and taxonomic classification.</title>
        <authorList>
            <person name="Goeker M."/>
        </authorList>
    </citation>
    <scope>NUCLEOTIDE SEQUENCE [LARGE SCALE GENOMIC DNA]</scope>
    <source>
        <strain evidence="4 5">DSM 22112</strain>
    </source>
</reference>
<dbReference type="InterPro" id="IPR001890">
    <property type="entry name" value="RNA-binding_CRM"/>
</dbReference>
<keyword evidence="5" id="KW-1185">Reference proteome</keyword>
<dbReference type="SUPFAM" id="SSF75471">
    <property type="entry name" value="YhbY-like"/>
    <property type="match status" value="1"/>
</dbReference>
<dbReference type="InterPro" id="IPR051925">
    <property type="entry name" value="RNA-binding_domain"/>
</dbReference>
<evidence type="ECO:0000256" key="2">
    <source>
        <dbReference type="PROSITE-ProRule" id="PRU00626"/>
    </source>
</evidence>
<organism evidence="4 5">
    <name type="scientific">Alkalibaculum bacchi</name>
    <dbReference type="NCBI Taxonomy" id="645887"/>
    <lineage>
        <taxon>Bacteria</taxon>
        <taxon>Bacillati</taxon>
        <taxon>Bacillota</taxon>
        <taxon>Clostridia</taxon>
        <taxon>Eubacteriales</taxon>
        <taxon>Eubacteriaceae</taxon>
        <taxon>Alkalibaculum</taxon>
    </lineage>
</organism>
<gene>
    <name evidence="4" type="ORF">DES36_102185</name>
</gene>
<dbReference type="Gene3D" id="3.30.110.60">
    <property type="entry name" value="YhbY-like"/>
    <property type="match status" value="1"/>
</dbReference>
<accession>A0A366IFG7</accession>
<dbReference type="InterPro" id="IPR035920">
    <property type="entry name" value="YhbY-like_sf"/>
</dbReference>
<evidence type="ECO:0000259" key="3">
    <source>
        <dbReference type="PROSITE" id="PS51295"/>
    </source>
</evidence>
<dbReference type="SMART" id="SM01103">
    <property type="entry name" value="CRS1_YhbY"/>
    <property type="match status" value="1"/>
</dbReference>
<dbReference type="PANTHER" id="PTHR40065">
    <property type="entry name" value="RNA-BINDING PROTEIN YHBY"/>
    <property type="match status" value="1"/>
</dbReference>
<feature type="domain" description="CRM" evidence="3">
    <location>
        <begin position="1"/>
        <end position="96"/>
    </location>
</feature>
<evidence type="ECO:0000313" key="5">
    <source>
        <dbReference type="Proteomes" id="UP000253490"/>
    </source>
</evidence>
<dbReference type="InterPro" id="IPR017924">
    <property type="entry name" value="RNA-binding_YhbY"/>
</dbReference>
<dbReference type="NCBIfam" id="TIGR00253">
    <property type="entry name" value="RNA_bind_YhbY"/>
    <property type="match status" value="1"/>
</dbReference>
<evidence type="ECO:0000313" key="4">
    <source>
        <dbReference type="EMBL" id="RBP69041.1"/>
    </source>
</evidence>
<keyword evidence="1 2" id="KW-0694">RNA-binding</keyword>
<dbReference type="Proteomes" id="UP000253490">
    <property type="component" value="Unassembled WGS sequence"/>
</dbReference>
<dbReference type="GO" id="GO:0003723">
    <property type="term" value="F:RNA binding"/>
    <property type="evidence" value="ECO:0007669"/>
    <property type="project" value="UniProtKB-UniRule"/>
</dbReference>
<dbReference type="RefSeq" id="WP_113919608.1">
    <property type="nucleotide sequence ID" value="NZ_QNRX01000002.1"/>
</dbReference>
<dbReference type="PANTHER" id="PTHR40065:SF3">
    <property type="entry name" value="RNA-BINDING PROTEIN YHBY"/>
    <property type="match status" value="1"/>
</dbReference>
<dbReference type="EMBL" id="QNRX01000002">
    <property type="protein sequence ID" value="RBP69041.1"/>
    <property type="molecule type" value="Genomic_DNA"/>
</dbReference>
<comment type="caution">
    <text evidence="4">The sequence shown here is derived from an EMBL/GenBank/DDBJ whole genome shotgun (WGS) entry which is preliminary data.</text>
</comment>
<dbReference type="Pfam" id="PF01985">
    <property type="entry name" value="CRS1_YhbY"/>
    <property type="match status" value="1"/>
</dbReference>
<evidence type="ECO:0000256" key="1">
    <source>
        <dbReference type="ARBA" id="ARBA00022884"/>
    </source>
</evidence>